<keyword evidence="2" id="KW-1185">Reference proteome</keyword>
<dbReference type="RefSeq" id="WP_181494455.1">
    <property type="nucleotide sequence ID" value="NZ_CP032152.1"/>
</dbReference>
<reference evidence="2" key="1">
    <citation type="submission" date="2018-09" db="EMBL/GenBank/DDBJ databases">
        <title>Complete genome sequence of thermophilic cyanobacteria strain Thermosynechococcus elongatus PKUAC-SCTE542.</title>
        <authorList>
            <person name="Liang Y."/>
            <person name="Tang J."/>
            <person name="Daroch M."/>
        </authorList>
    </citation>
    <scope>NUCLEOTIDE SEQUENCE [LARGE SCALE GENOMIC DNA]</scope>
    <source>
        <strain evidence="2">E542</strain>
    </source>
</reference>
<proteinExistence type="predicted"/>
<name>A0A3B7MBK9_9CYAN</name>
<sequence>MQTEFIRLTLPRHTLAPPFHDAIEQALQAHGQPLRWAITATTTTHLTVEAVILKTPPNP</sequence>
<organism evidence="1 2">
    <name type="scientific">Thermosynechococcus sichuanensis E542</name>
    <dbReference type="NCBI Taxonomy" id="2016101"/>
    <lineage>
        <taxon>Bacteria</taxon>
        <taxon>Bacillati</taxon>
        <taxon>Cyanobacteriota</taxon>
        <taxon>Cyanophyceae</taxon>
        <taxon>Acaryochloridales</taxon>
        <taxon>Thermosynechococcaceae</taxon>
        <taxon>Thermosynechococcus</taxon>
        <taxon>Thermosynechococcus sichuanensis</taxon>
    </lineage>
</organism>
<protein>
    <submittedName>
        <fullName evidence="1">Uncharacterized protein</fullName>
    </submittedName>
</protein>
<evidence type="ECO:0000313" key="2">
    <source>
        <dbReference type="Proteomes" id="UP000261812"/>
    </source>
</evidence>
<accession>A0A3B7MBK9</accession>
<dbReference type="EMBL" id="CP032152">
    <property type="protein sequence ID" value="AXY68019.1"/>
    <property type="molecule type" value="Genomic_DNA"/>
</dbReference>
<dbReference type="KEGG" id="tsq:D3A95_07575"/>
<dbReference type="Proteomes" id="UP000261812">
    <property type="component" value="Chromosome"/>
</dbReference>
<evidence type="ECO:0000313" key="1">
    <source>
        <dbReference type="EMBL" id="AXY68019.1"/>
    </source>
</evidence>
<dbReference type="AlphaFoldDB" id="A0A3B7MBK9"/>
<gene>
    <name evidence="1" type="ORF">D3A95_07575</name>
</gene>